<geneLocation type="plasmid" evidence="7 9">
    <name>paPv6</name>
</geneLocation>
<evidence type="ECO:0000313" key="7">
    <source>
        <dbReference type="EMBL" id="WGM03790.1"/>
    </source>
</evidence>
<evidence type="ECO:0000256" key="4">
    <source>
        <dbReference type="ARBA" id="ARBA00022723"/>
    </source>
</evidence>
<feature type="signal peptide" evidence="5">
    <location>
        <begin position="1"/>
        <end position="32"/>
    </location>
</feature>
<organism evidence="8 9">
    <name type="scientific">Arsenophonus nasoniae</name>
    <name type="common">son-killer infecting Nasonia vitripennis</name>
    <dbReference type="NCBI Taxonomy" id="638"/>
    <lineage>
        <taxon>Bacteria</taxon>
        <taxon>Pseudomonadati</taxon>
        <taxon>Pseudomonadota</taxon>
        <taxon>Gammaproteobacteria</taxon>
        <taxon>Enterobacterales</taxon>
        <taxon>Morganellaceae</taxon>
        <taxon>Arsenophonus</taxon>
    </lineage>
</organism>
<dbReference type="Pfam" id="PF05023">
    <property type="entry name" value="Phytochelatin"/>
    <property type="match status" value="2"/>
</dbReference>
<dbReference type="PANTHER" id="PTHR33447">
    <property type="entry name" value="GLUTATHIONE GAMMA-GLUTAMYLCYSTEINYLTRANSFERASE"/>
    <property type="match status" value="1"/>
</dbReference>
<dbReference type="EMBL" id="CP123511">
    <property type="protein sequence ID" value="WGM03841.1"/>
    <property type="molecule type" value="Genomic_DNA"/>
</dbReference>
<feature type="domain" description="Peptidase C83" evidence="6">
    <location>
        <begin position="19"/>
        <end position="272"/>
    </location>
</feature>
<accession>A0AA95GVB5</accession>
<name>A0AA95GVB5_9GAMM</name>
<keyword evidence="3" id="KW-0808">Transferase</keyword>
<keyword evidence="5" id="KW-0732">Signal</keyword>
<evidence type="ECO:0000256" key="5">
    <source>
        <dbReference type="SAM" id="SignalP"/>
    </source>
</evidence>
<dbReference type="GO" id="GO:0010038">
    <property type="term" value="P:response to metal ion"/>
    <property type="evidence" value="ECO:0007669"/>
    <property type="project" value="InterPro"/>
</dbReference>
<proteinExistence type="predicted"/>
<dbReference type="InterPro" id="IPR040409">
    <property type="entry name" value="PCS-like"/>
</dbReference>
<evidence type="ECO:0000256" key="3">
    <source>
        <dbReference type="ARBA" id="ARBA00022679"/>
    </source>
</evidence>
<feature type="chain" id="PRO_5041590778" description="glutathione gamma-glutamylcysteinyltransferase" evidence="5">
    <location>
        <begin position="33"/>
        <end position="272"/>
    </location>
</feature>
<evidence type="ECO:0000313" key="8">
    <source>
        <dbReference type="EMBL" id="WGM03841.1"/>
    </source>
</evidence>
<dbReference type="InterPro" id="IPR038156">
    <property type="entry name" value="PCS_N_sf"/>
</dbReference>
<dbReference type="PANTHER" id="PTHR33447:SF20">
    <property type="entry name" value="GLUTATHIONE GAMMA-GLUTAMYLCYSTEINYLTRANSFERASE"/>
    <property type="match status" value="1"/>
</dbReference>
<evidence type="ECO:0000256" key="1">
    <source>
        <dbReference type="ARBA" id="ARBA00012468"/>
    </source>
</evidence>
<evidence type="ECO:0000256" key="2">
    <source>
        <dbReference type="ARBA" id="ARBA00022539"/>
    </source>
</evidence>
<keyword evidence="4" id="KW-0479">Metal-binding</keyword>
<dbReference type="RefSeq" id="WP_280627067.1">
    <property type="nucleotide sequence ID" value="NZ_CP123510.1"/>
</dbReference>
<dbReference type="SUPFAM" id="SSF54001">
    <property type="entry name" value="Cysteine proteinases"/>
    <property type="match status" value="1"/>
</dbReference>
<protein>
    <recommendedName>
        <fullName evidence="1">glutathione gamma-glutamylcysteinyltransferase</fullName>
        <ecNumber evidence="1">2.3.2.15</ecNumber>
    </recommendedName>
</protein>
<keyword evidence="2" id="KW-0104">Cadmium</keyword>
<evidence type="ECO:0000313" key="9">
    <source>
        <dbReference type="Proteomes" id="UP001177595"/>
    </source>
</evidence>
<dbReference type="InterPro" id="IPR038765">
    <property type="entry name" value="Papain-like_cys_pep_sf"/>
</dbReference>
<dbReference type="EMBL" id="CP123510">
    <property type="protein sequence ID" value="WGM03790.1"/>
    <property type="molecule type" value="Genomic_DNA"/>
</dbReference>
<dbReference type="GO" id="GO:0046938">
    <property type="term" value="P:phytochelatin biosynthetic process"/>
    <property type="evidence" value="ECO:0007669"/>
    <property type="project" value="InterPro"/>
</dbReference>
<dbReference type="Proteomes" id="UP001177595">
    <property type="component" value="Plasmid paPv6"/>
</dbReference>
<dbReference type="Proteomes" id="UP001177595">
    <property type="component" value="Plasmid paPv7"/>
</dbReference>
<dbReference type="GO" id="GO:0046872">
    <property type="term" value="F:metal ion binding"/>
    <property type="evidence" value="ECO:0007669"/>
    <property type="project" value="UniProtKB-KW"/>
</dbReference>
<dbReference type="Gene3D" id="3.90.70.30">
    <property type="entry name" value="Phytochelatin synthase, N-terminal domain"/>
    <property type="match status" value="1"/>
</dbReference>
<dbReference type="AlphaFoldDB" id="A0AA95GVB5"/>
<dbReference type="InterPro" id="IPR007719">
    <property type="entry name" value="PCS_N"/>
</dbReference>
<evidence type="ECO:0000259" key="6">
    <source>
        <dbReference type="PROSITE" id="PS51443"/>
    </source>
</evidence>
<keyword evidence="8" id="KW-0614">Plasmid</keyword>
<gene>
    <name evidence="7" type="ORF">QE210_20105</name>
    <name evidence="8" type="ORF">QE210_20670</name>
</gene>
<dbReference type="EC" id="2.3.2.15" evidence="1"/>
<sequence>MAIYSQFHHKLYTKQVATLLISSLFLNTAVFAKTIDLNTPEGIHRLERTKYKNDFFSLIQQFEGQENKVYCGIASATIVVNALRVKNKEKANQIKPDSTRISLDEQIYFPKNKNWTPFWNRYTQESVVNFSPKAKINIFGKPMTENGLQDYGLNLNDEKRLLTALDLQVKKIHVTSLNNITKMKKEIISSINDFDSYVIINYLRTSLGQSGGGHFSPLVAWDKNSDSFLIMDVSNTKYNWVWVNSLDLFRAMNTSDNNNWRGYLIVKENDHN</sequence>
<geneLocation type="plasmid" evidence="8 9">
    <name>paPv7</name>
</geneLocation>
<dbReference type="PROSITE" id="PS51443">
    <property type="entry name" value="PCS"/>
    <property type="match status" value="1"/>
</dbReference>
<reference evidence="8" key="1">
    <citation type="submission" date="2023-04" db="EMBL/GenBank/DDBJ databases">
        <title>Genome dynamics across the evolutionary transition to endosymbiosis.</title>
        <authorList>
            <person name="Siozios S."/>
            <person name="Nadal-Jimenez P."/>
            <person name="Azagi T."/>
            <person name="Sprong H."/>
            <person name="Frost C.L."/>
            <person name="Parratt S.R."/>
            <person name="Taylor G."/>
            <person name="Brettell L."/>
            <person name="Lew K.C."/>
            <person name="Croft L."/>
            <person name="King K.C."/>
            <person name="Brockhurst M.A."/>
            <person name="Hypsa V."/>
            <person name="Novakova E."/>
            <person name="Darby A.C."/>
            <person name="Hurst G.D.D."/>
        </authorList>
    </citation>
    <scope>NUCLEOTIDE SEQUENCE</scope>
    <source>
        <strain evidence="8">APv</strain>
        <plasmid evidence="7">paPv6</plasmid>
        <plasmid evidence="8">paPv7</plasmid>
    </source>
</reference>
<dbReference type="GO" id="GO:0016756">
    <property type="term" value="F:glutathione gamma-glutamylcysteinyltransferase activity"/>
    <property type="evidence" value="ECO:0007669"/>
    <property type="project" value="UniProtKB-EC"/>
</dbReference>